<organism evidence="11 12">
    <name type="scientific">Muricomes intestini</name>
    <dbReference type="NCBI Taxonomy" id="1796634"/>
    <lineage>
        <taxon>Bacteria</taxon>
        <taxon>Bacillati</taxon>
        <taxon>Bacillota</taxon>
        <taxon>Clostridia</taxon>
        <taxon>Lachnospirales</taxon>
        <taxon>Lachnospiraceae</taxon>
        <taxon>Muricomes</taxon>
    </lineage>
</organism>
<name>A0A4R3K8J1_9FIRM</name>
<proteinExistence type="predicted"/>
<dbReference type="PROSITE" id="PS00211">
    <property type="entry name" value="ABC_TRANSPORTER_1"/>
    <property type="match status" value="1"/>
</dbReference>
<feature type="domain" description="ABC transporter" evidence="10">
    <location>
        <begin position="6"/>
        <end position="499"/>
    </location>
</feature>
<keyword evidence="4" id="KW-0762">Sugar transport</keyword>
<dbReference type="RefSeq" id="WP_132380849.1">
    <property type="nucleotide sequence ID" value="NZ_DAIPCY010000003.1"/>
</dbReference>
<dbReference type="AlphaFoldDB" id="A0A4R3K8J1"/>
<comment type="caution">
    <text evidence="11">The sequence shown here is derived from an EMBL/GenBank/DDBJ whole genome shotgun (WGS) entry which is preliminary data.</text>
</comment>
<evidence type="ECO:0000256" key="7">
    <source>
        <dbReference type="ARBA" id="ARBA00022840"/>
    </source>
</evidence>
<keyword evidence="8" id="KW-1278">Translocase</keyword>
<dbReference type="InterPro" id="IPR017871">
    <property type="entry name" value="ABC_transporter-like_CS"/>
</dbReference>
<accession>A0A4R3K8J1</accession>
<evidence type="ECO:0000313" key="12">
    <source>
        <dbReference type="Proteomes" id="UP000295726"/>
    </source>
</evidence>
<gene>
    <name evidence="11" type="ORF">EDD59_109122</name>
</gene>
<dbReference type="Pfam" id="PF00005">
    <property type="entry name" value="ABC_tran"/>
    <property type="match status" value="2"/>
</dbReference>
<dbReference type="InterPro" id="IPR003593">
    <property type="entry name" value="AAA+_ATPase"/>
</dbReference>
<evidence type="ECO:0000256" key="9">
    <source>
        <dbReference type="ARBA" id="ARBA00023136"/>
    </source>
</evidence>
<dbReference type="PROSITE" id="PS50893">
    <property type="entry name" value="ABC_TRANSPORTER_2"/>
    <property type="match status" value="1"/>
</dbReference>
<dbReference type="GO" id="GO:0016887">
    <property type="term" value="F:ATP hydrolysis activity"/>
    <property type="evidence" value="ECO:0007669"/>
    <property type="project" value="InterPro"/>
</dbReference>
<keyword evidence="12" id="KW-1185">Reference proteome</keyword>
<dbReference type="InterPro" id="IPR027417">
    <property type="entry name" value="P-loop_NTPase"/>
</dbReference>
<evidence type="ECO:0000256" key="5">
    <source>
        <dbReference type="ARBA" id="ARBA00022737"/>
    </source>
</evidence>
<dbReference type="SUPFAM" id="SSF52540">
    <property type="entry name" value="P-loop containing nucleoside triphosphate hydrolases"/>
    <property type="match status" value="2"/>
</dbReference>
<dbReference type="OrthoDB" id="9771863at2"/>
<evidence type="ECO:0000259" key="10">
    <source>
        <dbReference type="PROSITE" id="PS50893"/>
    </source>
</evidence>
<protein>
    <submittedName>
        <fullName evidence="11">Ribose transport system ATP-binding protein</fullName>
    </submittedName>
</protein>
<dbReference type="PANTHER" id="PTHR43790:SF3">
    <property type="entry name" value="D-ALLOSE IMPORT ATP-BINDING PROTEIN ALSA-RELATED"/>
    <property type="match status" value="1"/>
</dbReference>
<dbReference type="CDD" id="cd03216">
    <property type="entry name" value="ABC_Carb_Monos_I"/>
    <property type="match status" value="1"/>
</dbReference>
<evidence type="ECO:0000256" key="2">
    <source>
        <dbReference type="ARBA" id="ARBA00022448"/>
    </source>
</evidence>
<dbReference type="FunFam" id="3.40.50.300:FF:000127">
    <property type="entry name" value="Ribose import ATP-binding protein RbsA"/>
    <property type="match status" value="1"/>
</dbReference>
<evidence type="ECO:0000256" key="4">
    <source>
        <dbReference type="ARBA" id="ARBA00022597"/>
    </source>
</evidence>
<dbReference type="InterPro" id="IPR050107">
    <property type="entry name" value="ABC_carbohydrate_import_ATPase"/>
</dbReference>
<dbReference type="InterPro" id="IPR003439">
    <property type="entry name" value="ABC_transporter-like_ATP-bd"/>
</dbReference>
<evidence type="ECO:0000256" key="1">
    <source>
        <dbReference type="ARBA" id="ARBA00004202"/>
    </source>
</evidence>
<keyword evidence="2" id="KW-0813">Transport</keyword>
<dbReference type="Gene3D" id="3.40.50.300">
    <property type="entry name" value="P-loop containing nucleotide triphosphate hydrolases"/>
    <property type="match status" value="2"/>
</dbReference>
<comment type="subcellular location">
    <subcellularLocation>
        <location evidence="1">Cell membrane</location>
        <topology evidence="1">Peripheral membrane protein</topology>
    </subcellularLocation>
</comment>
<keyword evidence="7 11" id="KW-0067">ATP-binding</keyword>
<dbReference type="GO" id="GO:0005886">
    <property type="term" value="C:plasma membrane"/>
    <property type="evidence" value="ECO:0007669"/>
    <property type="project" value="UniProtKB-SubCell"/>
</dbReference>
<dbReference type="Proteomes" id="UP000295726">
    <property type="component" value="Unassembled WGS sequence"/>
</dbReference>
<dbReference type="SMART" id="SM00382">
    <property type="entry name" value="AAA"/>
    <property type="match status" value="2"/>
</dbReference>
<evidence type="ECO:0000256" key="6">
    <source>
        <dbReference type="ARBA" id="ARBA00022741"/>
    </source>
</evidence>
<dbReference type="EMBL" id="SLZZ01000009">
    <property type="protein sequence ID" value="TCS79188.1"/>
    <property type="molecule type" value="Genomic_DNA"/>
</dbReference>
<keyword evidence="5" id="KW-0677">Repeat</keyword>
<evidence type="ECO:0000256" key="3">
    <source>
        <dbReference type="ARBA" id="ARBA00022475"/>
    </source>
</evidence>
<sequence length="502" mass="55885">MQDTILKIENISKFYPGVTALNNVSFEIKAGEVRALCGENGAGKSTLIKCIMGVERADEGKILMNYNGEWVENTNALKAQSHGVYANYQHVNIAPELSIAENYYLGRQPKGKFGRVDWKRMYRDSQKIIDKFGMSVNPRQKISSLPIAMQAMVTISKISVSDDLKIVIFDEPTALLENEKVETLYKFIKELKNNGVSIIYISHRLEEIMDICDNVTILKDGTYIDTKAIADVTKDSLINMMVGRELSDIYNIKKQEQGEELLRVGNFSDSLHFKNINFSLHSGEIIGFAGLVGAGRSEIMRALCGVEKRLSGDVYVRGKKVDIKDPASALEHGIGFLTEDRLTDGLALSLPIKTNINMNSYDMISKRSIISLKRESERAKKYSKDVNVKTPSMMQLAGNLSGGNQQKVVIAKLLCRDPDILIFDEPTVGVDVGAKEEIYKIMENLIAKGKGIILISSYLPEVMGLSDRLFVMAQGRITGEFNLNEITDLNEEDVLKKASDEG</sequence>
<evidence type="ECO:0000313" key="11">
    <source>
        <dbReference type="EMBL" id="TCS79188.1"/>
    </source>
</evidence>
<dbReference type="GO" id="GO:0005524">
    <property type="term" value="F:ATP binding"/>
    <property type="evidence" value="ECO:0007669"/>
    <property type="project" value="UniProtKB-KW"/>
</dbReference>
<keyword evidence="3" id="KW-1003">Cell membrane</keyword>
<keyword evidence="6" id="KW-0547">Nucleotide-binding</keyword>
<keyword evidence="9" id="KW-0472">Membrane</keyword>
<reference evidence="11 12" key="1">
    <citation type="submission" date="2019-03" db="EMBL/GenBank/DDBJ databases">
        <title>Genomic Encyclopedia of Type Strains, Phase IV (KMG-IV): sequencing the most valuable type-strain genomes for metagenomic binning, comparative biology and taxonomic classification.</title>
        <authorList>
            <person name="Goeker M."/>
        </authorList>
    </citation>
    <scope>NUCLEOTIDE SEQUENCE [LARGE SCALE GENOMIC DNA]</scope>
    <source>
        <strain evidence="11 12">DSM 29489</strain>
    </source>
</reference>
<evidence type="ECO:0000256" key="8">
    <source>
        <dbReference type="ARBA" id="ARBA00022967"/>
    </source>
</evidence>
<dbReference type="PANTHER" id="PTHR43790">
    <property type="entry name" value="CARBOHYDRATE TRANSPORT ATP-BINDING PROTEIN MG119-RELATED"/>
    <property type="match status" value="1"/>
</dbReference>
<dbReference type="CDD" id="cd03215">
    <property type="entry name" value="ABC_Carb_Monos_II"/>
    <property type="match status" value="1"/>
</dbReference>